<reference evidence="2 3" key="1">
    <citation type="journal article" date="2013" name="Plant Cell">
        <title>The transition from a phytopathogenic smut ancestor to an anamorphic biocontrol agent deciphered by comparative whole-genome analysis.</title>
        <authorList>
            <person name="Lefebvre F."/>
            <person name="Joly D.L."/>
            <person name="Labbe C."/>
            <person name="Teichmann B."/>
            <person name="Linning R."/>
            <person name="Belzile F."/>
            <person name="Bakkeren G."/>
            <person name="Belanger R.R."/>
        </authorList>
    </citation>
    <scope>NUCLEOTIDE SEQUENCE [LARGE SCALE GENOMIC DNA]</scope>
    <source>
        <strain evidence="2 3">PF-1</strain>
    </source>
</reference>
<protein>
    <submittedName>
        <fullName evidence="2">Uncharacterized protein</fullName>
    </submittedName>
</protein>
<feature type="region of interest" description="Disordered" evidence="1">
    <location>
        <begin position="21"/>
        <end position="61"/>
    </location>
</feature>
<dbReference type="GeneID" id="19319956"/>
<dbReference type="KEGG" id="pfp:PFL1_05873"/>
<accession>A0A061H7K4</accession>
<dbReference type="EMBL" id="KE361644">
    <property type="protein sequence ID" value="EPQ26551.1"/>
    <property type="molecule type" value="Genomic_DNA"/>
</dbReference>
<proteinExistence type="predicted"/>
<evidence type="ECO:0000313" key="2">
    <source>
        <dbReference type="EMBL" id="EPQ26551.1"/>
    </source>
</evidence>
<evidence type="ECO:0000256" key="1">
    <source>
        <dbReference type="SAM" id="MobiDB-lite"/>
    </source>
</evidence>
<name>A0A061H7K4_9BASI</name>
<dbReference type="AlphaFoldDB" id="A0A061H7K4"/>
<dbReference type="RefSeq" id="XP_007881600.1">
    <property type="nucleotide sequence ID" value="XM_007883409.1"/>
</dbReference>
<sequence length="167" mass="18741">MPRRATPSHRISQLRMEGCISLRPSSQRARLAGASRDRSGTNPARPRLRSTRPRPPSLSTTTDGILAVLAPHRGQNKVGGVGEKQQARSISSLAWTISTGSRAARTRLRRRRRRRRRRRMAAMAARSTDPCRLEWVSWCDRQGLWCRTGFGLAGEQATRLNLSDAFV</sequence>
<dbReference type="Proteomes" id="UP000053664">
    <property type="component" value="Unassembled WGS sequence"/>
</dbReference>
<organism evidence="2 3">
    <name type="scientific">Pseudozyma flocculosa PF-1</name>
    <dbReference type="NCBI Taxonomy" id="1277687"/>
    <lineage>
        <taxon>Eukaryota</taxon>
        <taxon>Fungi</taxon>
        <taxon>Dikarya</taxon>
        <taxon>Basidiomycota</taxon>
        <taxon>Ustilaginomycotina</taxon>
        <taxon>Ustilaginomycetes</taxon>
        <taxon>Ustilaginales</taxon>
        <taxon>Ustilaginaceae</taxon>
        <taxon>Pseudozyma</taxon>
    </lineage>
</organism>
<evidence type="ECO:0000313" key="3">
    <source>
        <dbReference type="Proteomes" id="UP000053664"/>
    </source>
</evidence>
<gene>
    <name evidence="2" type="ORF">PFL1_05873</name>
</gene>
<dbReference type="HOGENOM" id="CLU_1595257_0_0_1"/>